<evidence type="ECO:0000256" key="1">
    <source>
        <dbReference type="ARBA" id="ARBA00004429"/>
    </source>
</evidence>
<proteinExistence type="inferred from homology"/>
<keyword evidence="7 9" id="KW-0472">Membrane</keyword>
<dbReference type="EMBL" id="JBHRYJ010000008">
    <property type="protein sequence ID" value="MFC3678255.1"/>
    <property type="molecule type" value="Genomic_DNA"/>
</dbReference>
<feature type="transmembrane region" description="Helical" evidence="9">
    <location>
        <begin position="174"/>
        <end position="194"/>
    </location>
</feature>
<feature type="transmembrane region" description="Helical" evidence="9">
    <location>
        <begin position="121"/>
        <end position="139"/>
    </location>
</feature>
<feature type="transmembrane region" description="Helical" evidence="9">
    <location>
        <begin position="201"/>
        <end position="225"/>
    </location>
</feature>
<feature type="transmembrane region" description="Helical" evidence="9">
    <location>
        <begin position="83"/>
        <end position="100"/>
    </location>
</feature>
<keyword evidence="11" id="KW-1185">Reference proteome</keyword>
<comment type="similarity">
    <text evidence="8">Belongs to the TsuA/YedE (TC 9.B.102) family.</text>
</comment>
<dbReference type="PANTHER" id="PTHR30574">
    <property type="entry name" value="INNER MEMBRANE PROTEIN YEDE"/>
    <property type="match status" value="1"/>
</dbReference>
<keyword evidence="6 9" id="KW-1133">Transmembrane helix</keyword>
<evidence type="ECO:0000256" key="6">
    <source>
        <dbReference type="ARBA" id="ARBA00022989"/>
    </source>
</evidence>
<comment type="caution">
    <text evidence="10">The sequence shown here is derived from an EMBL/GenBank/DDBJ whole genome shotgun (WGS) entry which is preliminary data.</text>
</comment>
<feature type="transmembrane region" description="Helical" evidence="9">
    <location>
        <begin position="324"/>
        <end position="346"/>
    </location>
</feature>
<organism evidence="10 11">
    <name type="scientific">Ferrovibrio xuzhouensis</name>
    <dbReference type="NCBI Taxonomy" id="1576914"/>
    <lineage>
        <taxon>Bacteria</taxon>
        <taxon>Pseudomonadati</taxon>
        <taxon>Pseudomonadota</taxon>
        <taxon>Alphaproteobacteria</taxon>
        <taxon>Rhodospirillales</taxon>
        <taxon>Rhodospirillaceae</taxon>
        <taxon>Ferrovibrio</taxon>
    </lineage>
</organism>
<feature type="transmembrane region" description="Helical" evidence="9">
    <location>
        <begin position="245"/>
        <end position="275"/>
    </location>
</feature>
<evidence type="ECO:0000256" key="9">
    <source>
        <dbReference type="SAM" id="Phobius"/>
    </source>
</evidence>
<evidence type="ECO:0000256" key="4">
    <source>
        <dbReference type="ARBA" id="ARBA00022519"/>
    </source>
</evidence>
<reference evidence="11" key="1">
    <citation type="journal article" date="2019" name="Int. J. Syst. Evol. Microbiol.">
        <title>The Global Catalogue of Microorganisms (GCM) 10K type strain sequencing project: providing services to taxonomists for standard genome sequencing and annotation.</title>
        <authorList>
            <consortium name="The Broad Institute Genomics Platform"/>
            <consortium name="The Broad Institute Genome Sequencing Center for Infectious Disease"/>
            <person name="Wu L."/>
            <person name="Ma J."/>
        </authorList>
    </citation>
    <scope>NUCLEOTIDE SEQUENCE [LARGE SCALE GENOMIC DNA]</scope>
    <source>
        <strain evidence="11">KCTC 42182</strain>
    </source>
</reference>
<dbReference type="Proteomes" id="UP001595711">
    <property type="component" value="Unassembled WGS sequence"/>
</dbReference>
<dbReference type="RefSeq" id="WP_379729873.1">
    <property type="nucleotide sequence ID" value="NZ_JBHRYJ010000008.1"/>
</dbReference>
<gene>
    <name evidence="10" type="ORF">ACFOOQ_22110</name>
</gene>
<keyword evidence="4" id="KW-0997">Cell inner membrane</keyword>
<accession>A0ABV7VL43</accession>
<dbReference type="InterPro" id="IPR007272">
    <property type="entry name" value="Sulf_transp_TsuA/YedE"/>
</dbReference>
<evidence type="ECO:0000256" key="8">
    <source>
        <dbReference type="ARBA" id="ARBA00035655"/>
    </source>
</evidence>
<name>A0ABV7VL43_9PROT</name>
<comment type="subcellular location">
    <subcellularLocation>
        <location evidence="1">Cell inner membrane</location>
        <topology evidence="1">Multi-pass membrane protein</topology>
    </subcellularLocation>
</comment>
<evidence type="ECO:0000313" key="10">
    <source>
        <dbReference type="EMBL" id="MFC3678255.1"/>
    </source>
</evidence>
<dbReference type="Pfam" id="PF04143">
    <property type="entry name" value="Sulf_transp"/>
    <property type="match status" value="1"/>
</dbReference>
<evidence type="ECO:0000256" key="7">
    <source>
        <dbReference type="ARBA" id="ARBA00023136"/>
    </source>
</evidence>
<evidence type="ECO:0000256" key="2">
    <source>
        <dbReference type="ARBA" id="ARBA00022448"/>
    </source>
</evidence>
<evidence type="ECO:0000313" key="11">
    <source>
        <dbReference type="Proteomes" id="UP001595711"/>
    </source>
</evidence>
<protein>
    <submittedName>
        <fullName evidence="10">YeeE/YedE family protein</fullName>
    </submittedName>
</protein>
<dbReference type="PANTHER" id="PTHR30574:SF1">
    <property type="entry name" value="SULPHUR TRANSPORT DOMAIN-CONTAINING PROTEIN"/>
    <property type="match status" value="1"/>
</dbReference>
<sequence length="362" mass="37267">MSALPLPYLVNIAGLLLGAVFGAAVQRSNFCTMGAISDMVLMGDGNRLRSWVLAMAVAILGSQLLQLTGLIDLKGAIYTTPNLGWLGAAIGGLLFGFGMVQAGGCGSRTLVRFGAGNLKSLLVILMIGIAGYATLRGIVGPARVWMEGWSMVDLKGHGFTSQALPDLLGGSATVRWVLALAIPAALLVWVFKAARFRRQPLLIMAGLVIGLVIVGGWAATGILGADEFEPTPLASMTFVAPIGYALQYLMTFTGASLDFGISTVGGMILGGFLMAKLDRSFRIESFASAQDVVSHVLGGVLMGIGGVTALGCTVGQGMTGISTLAVGSFVALAGIVIGGILGVRYLEEGSLPGAVRALFQRG</sequence>
<keyword evidence="2" id="KW-0813">Transport</keyword>
<keyword evidence="3" id="KW-1003">Cell membrane</keyword>
<evidence type="ECO:0000256" key="3">
    <source>
        <dbReference type="ARBA" id="ARBA00022475"/>
    </source>
</evidence>
<feature type="transmembrane region" description="Helical" evidence="9">
    <location>
        <begin position="296"/>
        <end position="318"/>
    </location>
</feature>
<keyword evidence="5 9" id="KW-0812">Transmembrane</keyword>
<feature type="transmembrane region" description="Helical" evidence="9">
    <location>
        <begin position="51"/>
        <end position="71"/>
    </location>
</feature>
<feature type="transmembrane region" description="Helical" evidence="9">
    <location>
        <begin position="6"/>
        <end position="25"/>
    </location>
</feature>
<evidence type="ECO:0000256" key="5">
    <source>
        <dbReference type="ARBA" id="ARBA00022692"/>
    </source>
</evidence>